<evidence type="ECO:0000256" key="3">
    <source>
        <dbReference type="ARBA" id="ARBA00022448"/>
    </source>
</evidence>
<evidence type="ECO:0000256" key="7">
    <source>
        <dbReference type="ARBA" id="ARBA00023136"/>
    </source>
</evidence>
<dbReference type="GO" id="GO:0055085">
    <property type="term" value="P:transmembrane transport"/>
    <property type="evidence" value="ECO:0007669"/>
    <property type="project" value="TreeGrafter"/>
</dbReference>
<dbReference type="Proteomes" id="UP000199493">
    <property type="component" value="Unassembled WGS sequence"/>
</dbReference>
<keyword evidence="4" id="KW-1003">Cell membrane</keyword>
<evidence type="ECO:0000256" key="8">
    <source>
        <dbReference type="SAM" id="Phobius"/>
    </source>
</evidence>
<evidence type="ECO:0000256" key="5">
    <source>
        <dbReference type="ARBA" id="ARBA00022692"/>
    </source>
</evidence>
<dbReference type="PANTHER" id="PTHR21716">
    <property type="entry name" value="TRANSMEMBRANE PROTEIN"/>
    <property type="match status" value="1"/>
</dbReference>
<evidence type="ECO:0000313" key="10">
    <source>
        <dbReference type="EMBL" id="BCB71323.1"/>
    </source>
</evidence>
<keyword evidence="3" id="KW-0813">Transport</keyword>
<reference evidence="10 15" key="4">
    <citation type="submission" date="2020-03" db="EMBL/GenBank/DDBJ databases">
        <title>Complete Genome Sequence of Halomonas meridiana strain Eplume2, isolated from hydrothermal-plume in the north east Pacific Ocean.</title>
        <authorList>
            <person name="Kurihara Y."/>
            <person name="Kawai S."/>
            <person name="Sakai A."/>
            <person name="Galipon J."/>
            <person name="Arakawa K."/>
        </authorList>
    </citation>
    <scope>NUCLEOTIDE SEQUENCE [LARGE SCALE GENOMIC DNA]</scope>
    <source>
        <strain evidence="10 15">Eplume2</strain>
    </source>
</reference>
<evidence type="ECO:0000256" key="4">
    <source>
        <dbReference type="ARBA" id="ARBA00022475"/>
    </source>
</evidence>
<dbReference type="AlphaFoldDB" id="A0A0D7V2X5"/>
<feature type="transmembrane region" description="Helical" evidence="8">
    <location>
        <begin position="161"/>
        <end position="179"/>
    </location>
</feature>
<dbReference type="OrthoDB" id="5562213at2"/>
<evidence type="ECO:0000313" key="15">
    <source>
        <dbReference type="Proteomes" id="UP000501053"/>
    </source>
</evidence>
<feature type="transmembrane region" description="Helical" evidence="8">
    <location>
        <begin position="20"/>
        <end position="38"/>
    </location>
</feature>
<gene>
    <name evidence="10" type="ORF">HMEPL2_16740</name>
    <name evidence="9" type="ORF">HMSLTHF_27280</name>
    <name evidence="11" type="ORF">SAMN04490369_101126</name>
    <name evidence="12" type="ORF">SAMN05878438_2547</name>
</gene>
<dbReference type="Proteomes" id="UP000503197">
    <property type="component" value="Chromosome"/>
</dbReference>
<protein>
    <submittedName>
        <fullName evidence="9">AI-2E family transporter</fullName>
    </submittedName>
    <submittedName>
        <fullName evidence="11">Putative permease</fullName>
    </submittedName>
</protein>
<accession>A0A0D7V2X5</accession>
<name>A0A0D7V2X5_9GAMM</name>
<organism evidence="9 16">
    <name type="scientific">Vreelandella aquamarina</name>
    <dbReference type="NCBI Taxonomy" id="77097"/>
    <lineage>
        <taxon>Bacteria</taxon>
        <taxon>Pseudomonadati</taxon>
        <taxon>Pseudomonadota</taxon>
        <taxon>Gammaproteobacteria</taxon>
        <taxon>Oceanospirillales</taxon>
        <taxon>Halomonadaceae</taxon>
        <taxon>Vreelandella</taxon>
    </lineage>
</organism>
<evidence type="ECO:0000256" key="6">
    <source>
        <dbReference type="ARBA" id="ARBA00022989"/>
    </source>
</evidence>
<accession>A0A1H8GF70</accession>
<evidence type="ECO:0000313" key="13">
    <source>
        <dbReference type="Proteomes" id="UP000185024"/>
    </source>
</evidence>
<dbReference type="EMBL" id="FODB01000011">
    <property type="protein sequence ID" value="SEN42686.1"/>
    <property type="molecule type" value="Genomic_DNA"/>
</dbReference>
<reference evidence="11 14" key="1">
    <citation type="submission" date="2016-10" db="EMBL/GenBank/DDBJ databases">
        <authorList>
            <person name="de Groot N.N."/>
        </authorList>
    </citation>
    <scope>NUCLEOTIDE SEQUENCE [LARGE SCALE GENOMIC DNA]</scope>
    <source>
        <strain evidence="11 14">558</strain>
    </source>
</reference>
<dbReference type="GeneID" id="97276340"/>
<evidence type="ECO:0000313" key="12">
    <source>
        <dbReference type="EMBL" id="SIN69845.1"/>
    </source>
</evidence>
<feature type="transmembrane region" description="Helical" evidence="8">
    <location>
        <begin position="69"/>
        <end position="95"/>
    </location>
</feature>
<feature type="transmembrane region" description="Helical" evidence="8">
    <location>
        <begin position="44"/>
        <end position="62"/>
    </location>
</feature>
<evidence type="ECO:0000256" key="2">
    <source>
        <dbReference type="ARBA" id="ARBA00009773"/>
    </source>
</evidence>
<keyword evidence="15" id="KW-1185">Reference proteome</keyword>
<evidence type="ECO:0000256" key="1">
    <source>
        <dbReference type="ARBA" id="ARBA00004651"/>
    </source>
</evidence>
<comment type="subcellular location">
    <subcellularLocation>
        <location evidence="1">Cell membrane</location>
        <topology evidence="1">Multi-pass membrane protein</topology>
    </subcellularLocation>
</comment>
<evidence type="ECO:0000313" key="11">
    <source>
        <dbReference type="EMBL" id="SEN42686.1"/>
    </source>
</evidence>
<feature type="transmembrane region" description="Helical" evidence="8">
    <location>
        <begin position="314"/>
        <end position="340"/>
    </location>
</feature>
<dbReference type="EMBL" id="AP022821">
    <property type="protein sequence ID" value="BCA92953.1"/>
    <property type="molecule type" value="Genomic_DNA"/>
</dbReference>
<dbReference type="Proteomes" id="UP000185024">
    <property type="component" value="Unassembled WGS sequence"/>
</dbReference>
<dbReference type="Pfam" id="PF01594">
    <property type="entry name" value="AI-2E_transport"/>
    <property type="match status" value="1"/>
</dbReference>
<evidence type="ECO:0000313" key="9">
    <source>
        <dbReference type="EMBL" id="BCA92953.1"/>
    </source>
</evidence>
<keyword evidence="7 8" id="KW-0472">Membrane</keyword>
<dbReference type="PATRIC" id="fig|29570.3.peg.485"/>
<feature type="transmembrane region" description="Helical" evidence="8">
    <location>
        <begin position="244"/>
        <end position="268"/>
    </location>
</feature>
<keyword evidence="5 8" id="KW-0812">Transmembrane</keyword>
<dbReference type="Proteomes" id="UP000501053">
    <property type="component" value="Chromosome"/>
</dbReference>
<sequence length="365" mass="40459">MTMRSILKSWVERYFSDEEALILLVVLVAGFAAIIWFGRMLAPFFTALVLAFLLQGVVSALTRRRVPHLLAVIMVFLAFVSVLLTLAFILMPLIWNQLVGLVQETPRMFASGQGWLDQLQERFPNIVTPDQMQSWIGVAGREISQLGQRALTLSLTSLGNVMSLIIYLVLVPILVFFMLKDREALVGFTLSLLPQKRTLLTRIWHEMDRQIANYIRGKSIEIVIVGTVAYITFAFFGLPYTALLAVLVGFSVLVPYIGAAVATIPVAAVAGFHFGISEQFVYVLVAYGVLQALDGNVLAPVLFSETNNIHPVSIIVAVLFFGGIWGFWGVFFAIPLATLLKALVYAWPRGLEGRQTSQVPPLKQD</sequence>
<dbReference type="InterPro" id="IPR002549">
    <property type="entry name" value="AI-2E-like"/>
</dbReference>
<dbReference type="EMBL" id="AP022869">
    <property type="protein sequence ID" value="BCB71323.1"/>
    <property type="molecule type" value="Genomic_DNA"/>
</dbReference>
<proteinExistence type="inferred from homology"/>
<reference evidence="9 16" key="3">
    <citation type="submission" date="2020-02" db="EMBL/GenBank/DDBJ databases">
        <title>Complete Genome Sequence of Halomonas meridiana strain BAA-801, Isolated from Deep Sea Thermal Vent.</title>
        <authorList>
            <person name="Takahashi Y."/>
            <person name="Takahashi H."/>
            <person name="Galipon J."/>
            <person name="Arakawa K."/>
        </authorList>
    </citation>
    <scope>NUCLEOTIDE SEQUENCE [LARGE SCALE GENOMIC DNA]</scope>
    <source>
        <strain evidence="9 16">Slthf1</strain>
    </source>
</reference>
<evidence type="ECO:0000313" key="14">
    <source>
        <dbReference type="Proteomes" id="UP000199493"/>
    </source>
</evidence>
<reference evidence="12 13" key="2">
    <citation type="submission" date="2016-11" db="EMBL/GenBank/DDBJ databases">
        <authorList>
            <person name="Jaros S."/>
            <person name="Januszkiewicz K."/>
            <person name="Wedrychowicz H."/>
        </authorList>
    </citation>
    <scope>NUCLEOTIDE SEQUENCE [LARGE SCALE GENOMIC DNA]</scope>
    <source>
        <strain evidence="12 13">ACAM 239</strain>
    </source>
</reference>
<feature type="transmembrane region" description="Helical" evidence="8">
    <location>
        <begin position="280"/>
        <end position="302"/>
    </location>
</feature>
<dbReference type="RefSeq" id="WP_044628738.1">
    <property type="nucleotide sequence ID" value="NZ_AP022821.1"/>
</dbReference>
<dbReference type="GO" id="GO:0005886">
    <property type="term" value="C:plasma membrane"/>
    <property type="evidence" value="ECO:0007669"/>
    <property type="project" value="UniProtKB-SubCell"/>
</dbReference>
<evidence type="ECO:0000313" key="16">
    <source>
        <dbReference type="Proteomes" id="UP000503197"/>
    </source>
</evidence>
<dbReference type="EMBL" id="FSQX01000001">
    <property type="protein sequence ID" value="SIN69845.1"/>
    <property type="molecule type" value="Genomic_DNA"/>
</dbReference>
<dbReference type="STRING" id="77097.SAMN04490369_101126"/>
<keyword evidence="6 8" id="KW-1133">Transmembrane helix</keyword>
<feature type="transmembrane region" description="Helical" evidence="8">
    <location>
        <begin position="219"/>
        <end position="238"/>
    </location>
</feature>
<dbReference type="PANTHER" id="PTHR21716:SF53">
    <property type="entry name" value="PERMEASE PERM-RELATED"/>
    <property type="match status" value="1"/>
</dbReference>
<comment type="similarity">
    <text evidence="2">Belongs to the autoinducer-2 exporter (AI-2E) (TC 2.A.86) family.</text>
</comment>